<reference evidence="3" key="1">
    <citation type="submission" date="2015-03" db="EMBL/GenBank/DDBJ databases">
        <title>Wuchereria bancrofti Genome Sequencing Papua New Guinea Strain.</title>
        <authorList>
            <person name="Small S.T."/>
            <person name="Serre D."/>
            <person name="Zimmerman P.A."/>
        </authorList>
    </citation>
    <scope>NUCLEOTIDE SEQUENCE [LARGE SCALE GENOMIC DNA]</scope>
    <source>
        <strain evidence="3">pt0022</strain>
    </source>
</reference>
<name>A0AAF5Q3Z8_WUCBA</name>
<keyword evidence="2" id="KW-0732">Signal</keyword>
<sequence length="154" mass="17003">MMSGVIFILLLRTFALSQCLITTFLPIISVVIWVLFECSRKKLELAPVVPLVKGQKHLELDETQRSKGSQIRTSNIKNPLKPLKIALPGATEESEPNPIAASLKCGRTQTSHTVPLICLNCHCQHSAVILKHGESSGVVSKPLYTLKIYPIYKS</sequence>
<evidence type="ECO:0000256" key="2">
    <source>
        <dbReference type="SAM" id="SignalP"/>
    </source>
</evidence>
<keyword evidence="1" id="KW-0472">Membrane</keyword>
<protein>
    <submittedName>
        <fullName evidence="4">Uncharacterized protein</fullName>
    </submittedName>
</protein>
<evidence type="ECO:0000256" key="1">
    <source>
        <dbReference type="SAM" id="Phobius"/>
    </source>
</evidence>
<dbReference type="WBParaSite" id="mrna-Wban_09711">
    <property type="protein sequence ID" value="mrna-Wban_09711"/>
    <property type="gene ID" value="Wban_09711"/>
</dbReference>
<organism evidence="3 4">
    <name type="scientific">Wuchereria bancrofti</name>
    <dbReference type="NCBI Taxonomy" id="6293"/>
    <lineage>
        <taxon>Eukaryota</taxon>
        <taxon>Metazoa</taxon>
        <taxon>Ecdysozoa</taxon>
        <taxon>Nematoda</taxon>
        <taxon>Chromadorea</taxon>
        <taxon>Rhabditida</taxon>
        <taxon>Spirurina</taxon>
        <taxon>Spiruromorpha</taxon>
        <taxon>Filarioidea</taxon>
        <taxon>Onchocercidae</taxon>
        <taxon>Wuchereria</taxon>
    </lineage>
</organism>
<feature type="transmembrane region" description="Helical" evidence="1">
    <location>
        <begin position="6"/>
        <end position="36"/>
    </location>
</feature>
<evidence type="ECO:0000313" key="4">
    <source>
        <dbReference type="WBParaSite" id="mrna-Wban_09711"/>
    </source>
</evidence>
<feature type="chain" id="PRO_5041908533" evidence="2">
    <location>
        <begin position="18"/>
        <end position="154"/>
    </location>
</feature>
<proteinExistence type="predicted"/>
<reference evidence="3" key="2">
    <citation type="journal article" date="2016" name="Mol. Ecol.">
        <title>Population genomics of the filarial nematode parasite Wuchereria bancrofti from mosquitoes.</title>
        <authorList>
            <person name="Small S.T."/>
            <person name="Reimer L.J."/>
            <person name="Tisch D.J."/>
            <person name="King C.L."/>
            <person name="Christensen B.M."/>
            <person name="Siba P.M."/>
            <person name="Kazura J.W."/>
            <person name="Serre D."/>
            <person name="Zimmerman P.A."/>
        </authorList>
    </citation>
    <scope>NUCLEOTIDE SEQUENCE</scope>
    <source>
        <strain evidence="3">pt0022</strain>
    </source>
</reference>
<dbReference type="AlphaFoldDB" id="A0AAF5Q3Z8"/>
<accession>A0AAF5Q3Z8</accession>
<reference evidence="4" key="3">
    <citation type="submission" date="2024-02" db="UniProtKB">
        <authorList>
            <consortium name="WormBaseParasite"/>
        </authorList>
    </citation>
    <scope>IDENTIFICATION</scope>
    <source>
        <strain evidence="4">pt0022</strain>
    </source>
</reference>
<evidence type="ECO:0000313" key="3">
    <source>
        <dbReference type="Proteomes" id="UP000093561"/>
    </source>
</evidence>
<keyword evidence="1" id="KW-0812">Transmembrane</keyword>
<feature type="signal peptide" evidence="2">
    <location>
        <begin position="1"/>
        <end position="17"/>
    </location>
</feature>
<keyword evidence="1" id="KW-1133">Transmembrane helix</keyword>
<dbReference type="Proteomes" id="UP000093561">
    <property type="component" value="Unassembled WGS sequence"/>
</dbReference>